<keyword evidence="12" id="KW-0539">Nucleus</keyword>
<evidence type="ECO:0000256" key="8">
    <source>
        <dbReference type="ARBA" id="ARBA00022840"/>
    </source>
</evidence>
<dbReference type="Gene3D" id="3.40.50.300">
    <property type="entry name" value="P-loop containing nucleotide triphosphate hydrolases"/>
    <property type="match status" value="3"/>
</dbReference>
<evidence type="ECO:0000256" key="9">
    <source>
        <dbReference type="ARBA" id="ARBA00023004"/>
    </source>
</evidence>
<keyword evidence="4" id="KW-0479">Metal-binding</keyword>
<feature type="domain" description="Helicase ATP-binding" evidence="14">
    <location>
        <begin position="7"/>
        <end position="418"/>
    </location>
</feature>
<keyword evidence="13" id="KW-0175">Coiled coil</keyword>
<keyword evidence="15" id="KW-1185">Reference proteome</keyword>
<comment type="similarity">
    <text evidence="3">Belongs to the DEAD box helicase family. DEAH subfamily. DDX11/CHL1 sub-subfamily.</text>
</comment>
<dbReference type="CDD" id="cd18788">
    <property type="entry name" value="SF2_C_XPD"/>
    <property type="match status" value="1"/>
</dbReference>
<dbReference type="PANTHER" id="PTHR11472">
    <property type="entry name" value="DNA REPAIR DEAD HELICASE RAD3/XP-D SUBFAMILY MEMBER"/>
    <property type="match status" value="1"/>
</dbReference>
<dbReference type="GO" id="GO:0004386">
    <property type="term" value="F:helicase activity"/>
    <property type="evidence" value="ECO:0007669"/>
    <property type="project" value="UniProtKB-KW"/>
</dbReference>
<dbReference type="RefSeq" id="XP_052755939.1">
    <property type="nucleotide sequence ID" value="XM_052899979.1"/>
</dbReference>
<keyword evidence="11" id="KW-0413">Isomerase</keyword>
<dbReference type="InterPro" id="IPR027417">
    <property type="entry name" value="P-loop_NTPase"/>
</dbReference>
<dbReference type="NCBIfam" id="TIGR00604">
    <property type="entry name" value="rad3"/>
    <property type="match status" value="1"/>
</dbReference>
<comment type="cofactor">
    <cofactor evidence="1">
        <name>[4Fe-4S] cluster</name>
        <dbReference type="ChEBI" id="CHEBI:49883"/>
    </cofactor>
</comment>
<evidence type="ECO:0000256" key="12">
    <source>
        <dbReference type="ARBA" id="ARBA00023242"/>
    </source>
</evidence>
<evidence type="ECO:0000259" key="14">
    <source>
        <dbReference type="PROSITE" id="PS51193"/>
    </source>
</evidence>
<keyword evidence="8" id="KW-0067">ATP-binding</keyword>
<dbReference type="SUPFAM" id="SSF52540">
    <property type="entry name" value="P-loop containing nucleoside triphosphate hydrolases"/>
    <property type="match status" value="2"/>
</dbReference>
<dbReference type="InterPro" id="IPR045028">
    <property type="entry name" value="DinG/Rad3-like"/>
</dbReference>
<dbReference type="InterPro" id="IPR013020">
    <property type="entry name" value="Rad3/Chl1-like"/>
</dbReference>
<dbReference type="Proteomes" id="UP001652740">
    <property type="component" value="Unplaced"/>
</dbReference>
<dbReference type="PANTHER" id="PTHR11472:SF41">
    <property type="entry name" value="ATP-DEPENDENT DNA HELICASE DDX11-RELATED"/>
    <property type="match status" value="1"/>
</dbReference>
<dbReference type="InterPro" id="IPR006554">
    <property type="entry name" value="Helicase-like_DEXD_c2"/>
</dbReference>
<dbReference type="Pfam" id="PF06733">
    <property type="entry name" value="DEAD_2"/>
    <property type="match status" value="1"/>
</dbReference>
<dbReference type="InterPro" id="IPR014013">
    <property type="entry name" value="Helic_SF1/SF2_ATP-bd_DinG/Rad3"/>
</dbReference>
<protein>
    <submittedName>
        <fullName evidence="16">ATP-dependent DNA helicase DDX11 isoform X1</fullName>
    </submittedName>
</protein>
<keyword evidence="10" id="KW-0411">Iron-sulfur</keyword>
<evidence type="ECO:0000256" key="7">
    <source>
        <dbReference type="ARBA" id="ARBA00022806"/>
    </source>
</evidence>
<dbReference type="PROSITE" id="PS51193">
    <property type="entry name" value="HELICASE_ATP_BIND_2"/>
    <property type="match status" value="1"/>
</dbReference>
<evidence type="ECO:0000256" key="2">
    <source>
        <dbReference type="ARBA" id="ARBA00004123"/>
    </source>
</evidence>
<name>A0ABM3MX83_GALME</name>
<dbReference type="SMART" id="SM00488">
    <property type="entry name" value="DEXDc2"/>
    <property type="match status" value="1"/>
</dbReference>
<dbReference type="Pfam" id="PF13307">
    <property type="entry name" value="Helicase_C_2"/>
    <property type="match status" value="1"/>
</dbReference>
<evidence type="ECO:0000256" key="3">
    <source>
        <dbReference type="ARBA" id="ARBA00008435"/>
    </source>
</evidence>
<keyword evidence="5" id="KW-0547">Nucleotide-binding</keyword>
<comment type="subcellular location">
    <subcellularLocation>
        <location evidence="2">Nucleus</location>
    </subcellularLocation>
</comment>
<evidence type="ECO:0000256" key="13">
    <source>
        <dbReference type="SAM" id="Coils"/>
    </source>
</evidence>
<proteinExistence type="inferred from homology"/>
<keyword evidence="6" id="KW-0378">Hydrolase</keyword>
<keyword evidence="9" id="KW-0408">Iron</keyword>
<feature type="coiled-coil region" evidence="13">
    <location>
        <begin position="61"/>
        <end position="125"/>
    </location>
</feature>
<dbReference type="InterPro" id="IPR010614">
    <property type="entry name" value="RAD3-like_helicase_DEAD"/>
</dbReference>
<dbReference type="InterPro" id="IPR006555">
    <property type="entry name" value="ATP-dep_Helicase_C"/>
</dbReference>
<evidence type="ECO:0000313" key="15">
    <source>
        <dbReference type="Proteomes" id="UP001652740"/>
    </source>
</evidence>
<evidence type="ECO:0000256" key="4">
    <source>
        <dbReference type="ARBA" id="ARBA00022723"/>
    </source>
</evidence>
<dbReference type="SMART" id="SM00491">
    <property type="entry name" value="HELICc2"/>
    <property type="match status" value="1"/>
</dbReference>
<keyword evidence="7 16" id="KW-0347">Helicase</keyword>
<dbReference type="GeneID" id="113515330"/>
<evidence type="ECO:0000256" key="10">
    <source>
        <dbReference type="ARBA" id="ARBA00023014"/>
    </source>
</evidence>
<organism evidence="15 16">
    <name type="scientific">Galleria mellonella</name>
    <name type="common">Greater wax moth</name>
    <dbReference type="NCBI Taxonomy" id="7137"/>
    <lineage>
        <taxon>Eukaryota</taxon>
        <taxon>Metazoa</taxon>
        <taxon>Ecdysozoa</taxon>
        <taxon>Arthropoda</taxon>
        <taxon>Hexapoda</taxon>
        <taxon>Insecta</taxon>
        <taxon>Pterygota</taxon>
        <taxon>Neoptera</taxon>
        <taxon>Endopterygota</taxon>
        <taxon>Lepidoptera</taxon>
        <taxon>Glossata</taxon>
        <taxon>Ditrysia</taxon>
        <taxon>Pyraloidea</taxon>
        <taxon>Pyralidae</taxon>
        <taxon>Galleriinae</taxon>
        <taxon>Galleria</taxon>
    </lineage>
</organism>
<gene>
    <name evidence="16" type="primary">LOC113515330</name>
</gene>
<evidence type="ECO:0000256" key="6">
    <source>
        <dbReference type="ARBA" id="ARBA00022801"/>
    </source>
</evidence>
<sequence length="903" mass="102008">MANQKMMDPKFSFPFKPYAIQENFMKQLYYTIENNKLGIFESPTGTGKSLSICCGAIQWLKDNEQRNLENLEKNIESLKLELNNNSSANDWLEEEYEKIKKSQELVAMQAKVHKIKERIEQFNDMKVRVSKLNSSVINKNMDNYYNRTDKYKKGLDKENILEEKKTEDDDLILEECEVQEDDTEQESEDEAVENKEDVTKIFIGSRTHSQLSQFVGEIKRTVFKDNMRVVTLASRQHYCINSDVAKLKNVNLINERCLDLQKSKSKSTAVDSDGRATKKSKTKTCSACPYYNQNNISKLKEKILVDIMDMEDLVKSGKELKACPYYASRAAMDDAEVVLMSHAGVASSGARAGISLNLNNNILILDEAHGLPTALENANSAPLSERDLSSVKTCLQFYINKYSSRLSSKNLLLLNQMSFVVGKLLGLLKSNNTNKDIQEEKSIYTVEDFVVKAEIDHMNFRPIVEFCRKSRLAPKLHSFSMRYSQEALEEEIEKSNSNKKSSFKTFLENMKKDRDLKSCKQTVEDSGINRDNKKEKKDIKLDNENPQRINTMETSAGTGLYKIMEFLELLCDRSDNGRVLAQTGPLHSGQLKYLLLNPTEHFADVIKQCRSVILAGGTMEPIGEFLQLLTGSCNHNDRVNVVKCEHVVPKDNVLGICVSKGPSNVNLNFGYENRMSKNLLAEVGHILRNICNLVPGGVVCFLPSYTYEETVYENLKATGVLESISKKKSVFREPKSAADVDQVLNKYAKAVENKQGCSTGALMLSVVGGKLSEGLNFSDDLGRCVIVVGMPYPNIKSPELKEKMKYLDRMVSPNAGHIYYENLCMKAVNQCIGRAVRHINDYACVLLLDERYSRPQTVSALPSFVQRSLITDSAFGSTISNVAKFFARQKQKSFNESDNKCNK</sequence>
<evidence type="ECO:0000256" key="11">
    <source>
        <dbReference type="ARBA" id="ARBA00023235"/>
    </source>
</evidence>
<accession>A0ABM3MX83</accession>
<evidence type="ECO:0000256" key="1">
    <source>
        <dbReference type="ARBA" id="ARBA00001966"/>
    </source>
</evidence>
<evidence type="ECO:0000256" key="5">
    <source>
        <dbReference type="ARBA" id="ARBA00022741"/>
    </source>
</evidence>
<reference evidence="16" key="1">
    <citation type="submission" date="2025-08" db="UniProtKB">
        <authorList>
            <consortium name="RefSeq"/>
        </authorList>
    </citation>
    <scope>IDENTIFICATION</scope>
    <source>
        <tissue evidence="16">Whole larvae</tissue>
    </source>
</reference>
<evidence type="ECO:0000313" key="16">
    <source>
        <dbReference type="RefSeq" id="XP_052755939.1"/>
    </source>
</evidence>